<organism evidence="6 7">
    <name type="scientific">Leptotrombidium deliense</name>
    <dbReference type="NCBI Taxonomy" id="299467"/>
    <lineage>
        <taxon>Eukaryota</taxon>
        <taxon>Metazoa</taxon>
        <taxon>Ecdysozoa</taxon>
        <taxon>Arthropoda</taxon>
        <taxon>Chelicerata</taxon>
        <taxon>Arachnida</taxon>
        <taxon>Acari</taxon>
        <taxon>Acariformes</taxon>
        <taxon>Trombidiformes</taxon>
        <taxon>Prostigmata</taxon>
        <taxon>Anystina</taxon>
        <taxon>Parasitengona</taxon>
        <taxon>Trombiculoidea</taxon>
        <taxon>Trombiculidae</taxon>
        <taxon>Leptotrombidium</taxon>
    </lineage>
</organism>
<comment type="caution">
    <text evidence="6">The sequence shown here is derived from an EMBL/GenBank/DDBJ whole genome shotgun (WGS) entry which is preliminary data.</text>
</comment>
<evidence type="ECO:0000256" key="3">
    <source>
        <dbReference type="ARBA" id="ARBA00022989"/>
    </source>
</evidence>
<dbReference type="EMBL" id="NCKV01001493">
    <property type="protein sequence ID" value="RWS28243.1"/>
    <property type="molecule type" value="Genomic_DNA"/>
</dbReference>
<keyword evidence="4 5" id="KW-0472">Membrane</keyword>
<evidence type="ECO:0000256" key="5">
    <source>
        <dbReference type="SAM" id="Phobius"/>
    </source>
</evidence>
<feature type="non-terminal residue" evidence="6">
    <location>
        <position position="1"/>
    </location>
</feature>
<name>A0A443SLA1_9ACAR</name>
<dbReference type="InterPro" id="IPR000203">
    <property type="entry name" value="GPS"/>
</dbReference>
<dbReference type="GO" id="GO:0016020">
    <property type="term" value="C:membrane"/>
    <property type="evidence" value="ECO:0007669"/>
    <property type="project" value="UniProtKB-SubCell"/>
</dbReference>
<sequence>CEILGFPKAELNECGYCVGEDTGLDNDYGKNCAGNCGSSTRIDCYAICDDETIKNECGRQGITQCQLVLDSYVEYKLVHASIERCEIPGEYGPLEYQLYAQSSDEKYPFPVTVSQISNVFIFYGVPATNEEGTLEYSVKICDSFHYCEMTSKRSVDIESNRNNTAKDFLDLAARYHNVAGDAFSALSLIATVMRSPQNSQFLQNRALQSMLDYTVKMLQKPSQTLTNGQISLTFHVLSKYVQFSDNQLLSQRIFDAIYRLAEKSMGLHNPPDAMTIKHTIHNILTFRKNDEQKFVHPNVLRAALRAYKTLLKVTAANMALETQVTFGSEDNSEDETVTVVTRNTSLEDISISVKLKDGNSIVAKVTVGDELKKIFKSPWKCAPNTDCESVVYSLTLFSKSVLFPQNKHTFRLTPIAEYSIYSPNTGNEQRVKGLLKSVLISITLVGNQTAGGQTYATECLYWNEVMQMWDSKGVHFTGFTAGEANCWAGHLTAFAVFRTDQSLQIGVMIGAVVAALVAMLLLVVPIVCIIQRRKDKLAIGASSQRLVPRHLE</sequence>
<comment type="subcellular location">
    <subcellularLocation>
        <location evidence="1">Membrane</location>
    </subcellularLocation>
</comment>
<keyword evidence="2 5" id="KW-0812">Transmembrane</keyword>
<evidence type="ECO:0000313" key="6">
    <source>
        <dbReference type="EMBL" id="RWS28243.1"/>
    </source>
</evidence>
<proteinExistence type="predicted"/>
<protein>
    <submittedName>
        <fullName evidence="6">Uncharacterized protein</fullName>
    </submittedName>
</protein>
<evidence type="ECO:0000313" key="7">
    <source>
        <dbReference type="Proteomes" id="UP000288716"/>
    </source>
</evidence>
<keyword evidence="7" id="KW-1185">Reference proteome</keyword>
<dbReference type="Proteomes" id="UP000288716">
    <property type="component" value="Unassembled WGS sequence"/>
</dbReference>
<gene>
    <name evidence="6" type="ORF">B4U80_09878</name>
</gene>
<evidence type="ECO:0000256" key="2">
    <source>
        <dbReference type="ARBA" id="ARBA00022692"/>
    </source>
</evidence>
<dbReference type="VEuPathDB" id="VectorBase:LDEU003797"/>
<dbReference type="OrthoDB" id="6418648at2759"/>
<dbReference type="AlphaFoldDB" id="A0A443SLA1"/>
<reference evidence="6 7" key="1">
    <citation type="journal article" date="2018" name="Gigascience">
        <title>Genomes of trombidid mites reveal novel predicted allergens and laterally-transferred genes associated with secondary metabolism.</title>
        <authorList>
            <person name="Dong X."/>
            <person name="Chaisiri K."/>
            <person name="Xia D."/>
            <person name="Armstrong S.D."/>
            <person name="Fang Y."/>
            <person name="Donnelly M.J."/>
            <person name="Kadowaki T."/>
            <person name="McGarry J.W."/>
            <person name="Darby A.C."/>
            <person name="Makepeace B.L."/>
        </authorList>
    </citation>
    <scope>NUCLEOTIDE SEQUENCE [LARGE SCALE GENOMIC DNA]</scope>
    <source>
        <strain evidence="6">UoL-UT</strain>
    </source>
</reference>
<feature type="transmembrane region" description="Helical" evidence="5">
    <location>
        <begin position="505"/>
        <end position="530"/>
    </location>
</feature>
<evidence type="ECO:0000256" key="4">
    <source>
        <dbReference type="ARBA" id="ARBA00023136"/>
    </source>
</evidence>
<dbReference type="Pfam" id="PF01825">
    <property type="entry name" value="GPS"/>
    <property type="match status" value="1"/>
</dbReference>
<accession>A0A443SLA1</accession>
<keyword evidence="3 5" id="KW-1133">Transmembrane helix</keyword>
<dbReference type="Gene3D" id="2.60.220.50">
    <property type="match status" value="1"/>
</dbReference>
<dbReference type="InterPro" id="IPR046338">
    <property type="entry name" value="GAIN_dom_sf"/>
</dbReference>
<evidence type="ECO:0000256" key="1">
    <source>
        <dbReference type="ARBA" id="ARBA00004370"/>
    </source>
</evidence>